<proteinExistence type="predicted"/>
<dbReference type="GO" id="GO:0006099">
    <property type="term" value="P:tricarboxylic acid cycle"/>
    <property type="evidence" value="ECO:0007669"/>
    <property type="project" value="UniProtKB-UniPathway"/>
</dbReference>
<dbReference type="GO" id="GO:0042709">
    <property type="term" value="C:succinate-CoA ligase complex"/>
    <property type="evidence" value="ECO:0007669"/>
    <property type="project" value="TreeGrafter"/>
</dbReference>
<protein>
    <submittedName>
        <fullName evidence="2">ATP-grasp domain protein</fullName>
    </submittedName>
</protein>
<evidence type="ECO:0000313" key="2">
    <source>
        <dbReference type="EMBL" id="KJH39829.1"/>
    </source>
</evidence>
<dbReference type="InterPro" id="IPR013815">
    <property type="entry name" value="ATP_grasp_subdomain_1"/>
</dbReference>
<evidence type="ECO:0000313" key="3">
    <source>
        <dbReference type="Proteomes" id="UP000053766"/>
    </source>
</evidence>
<dbReference type="UniPathway" id="UPA00223">
    <property type="reaction ID" value="UER00999"/>
</dbReference>
<dbReference type="STRING" id="29172.A0A0D8X855"/>
<dbReference type="Proteomes" id="UP000053766">
    <property type="component" value="Unassembled WGS sequence"/>
</dbReference>
<dbReference type="SUPFAM" id="SSF56059">
    <property type="entry name" value="Glutathione synthetase ATP-binding domain-like"/>
    <property type="match status" value="1"/>
</dbReference>
<dbReference type="GO" id="GO:0004776">
    <property type="term" value="F:succinate-CoA ligase (GDP-forming) activity"/>
    <property type="evidence" value="ECO:0007669"/>
    <property type="project" value="TreeGrafter"/>
</dbReference>
<dbReference type="Gene3D" id="3.30.1490.20">
    <property type="entry name" value="ATP-grasp fold, A domain"/>
    <property type="match status" value="1"/>
</dbReference>
<dbReference type="EMBL" id="KN720031">
    <property type="protein sequence ID" value="KJH39829.1"/>
    <property type="molecule type" value="Genomic_DNA"/>
</dbReference>
<evidence type="ECO:0000259" key="1">
    <source>
        <dbReference type="Pfam" id="PF08442"/>
    </source>
</evidence>
<gene>
    <name evidence="2" type="ORF">DICVIV_14277</name>
</gene>
<accession>A0A0D8X855</accession>
<sequence length="77" mass="8470">QEYQSKELLSKHGCTVQKFIVAASKQEAEEKMKFLGSVVRNDDTEYVVKAQILAGGRGKGHFINGRADIGGVFITLK</sequence>
<dbReference type="InterPro" id="IPR013650">
    <property type="entry name" value="ATP-grasp_succ-CoA_synth-type"/>
</dbReference>
<reference evidence="3" key="2">
    <citation type="journal article" date="2016" name="Sci. Rep.">
        <title>Dictyocaulus viviparus genome, variome and transcriptome elucidate lungworm biology and support future intervention.</title>
        <authorList>
            <person name="McNulty S.N."/>
            <person name="Strube C."/>
            <person name="Rosa B.A."/>
            <person name="Martin J.C."/>
            <person name="Tyagi R."/>
            <person name="Choi Y.J."/>
            <person name="Wang Q."/>
            <person name="Hallsworth Pepin K."/>
            <person name="Zhang X."/>
            <person name="Ozersky P."/>
            <person name="Wilson R.K."/>
            <person name="Sternberg P.W."/>
            <person name="Gasser R.B."/>
            <person name="Mitreva M."/>
        </authorList>
    </citation>
    <scope>NUCLEOTIDE SEQUENCE [LARGE SCALE GENOMIC DNA]</scope>
    <source>
        <strain evidence="3">HannoverDv2000</strain>
    </source>
</reference>
<dbReference type="PANTHER" id="PTHR11815:SF10">
    <property type="entry name" value="SUCCINATE--COA LIGASE [GDP-FORMING] SUBUNIT BETA, MITOCHONDRIAL"/>
    <property type="match status" value="1"/>
</dbReference>
<name>A0A0D8X855_DICVI</name>
<dbReference type="GO" id="GO:0006104">
    <property type="term" value="P:succinyl-CoA metabolic process"/>
    <property type="evidence" value="ECO:0007669"/>
    <property type="project" value="TreeGrafter"/>
</dbReference>
<dbReference type="OrthoDB" id="1552at2759"/>
<dbReference type="GO" id="GO:0005524">
    <property type="term" value="F:ATP binding"/>
    <property type="evidence" value="ECO:0007669"/>
    <property type="project" value="InterPro"/>
</dbReference>
<dbReference type="Pfam" id="PF08442">
    <property type="entry name" value="ATP-grasp_2"/>
    <property type="match status" value="1"/>
</dbReference>
<feature type="non-terminal residue" evidence="2">
    <location>
        <position position="1"/>
    </location>
</feature>
<dbReference type="Gene3D" id="3.30.470.20">
    <property type="entry name" value="ATP-grasp fold, B domain"/>
    <property type="match status" value="1"/>
</dbReference>
<dbReference type="AlphaFoldDB" id="A0A0D8X855"/>
<feature type="domain" description="ATP-grasp fold succinyl-CoA synthetase-type" evidence="1">
    <location>
        <begin position="1"/>
        <end position="74"/>
    </location>
</feature>
<dbReference type="GO" id="GO:0005739">
    <property type="term" value="C:mitochondrion"/>
    <property type="evidence" value="ECO:0007669"/>
    <property type="project" value="TreeGrafter"/>
</dbReference>
<organism evidence="2 3">
    <name type="scientific">Dictyocaulus viviparus</name>
    <name type="common">Bovine lungworm</name>
    <dbReference type="NCBI Taxonomy" id="29172"/>
    <lineage>
        <taxon>Eukaryota</taxon>
        <taxon>Metazoa</taxon>
        <taxon>Ecdysozoa</taxon>
        <taxon>Nematoda</taxon>
        <taxon>Chromadorea</taxon>
        <taxon>Rhabditida</taxon>
        <taxon>Rhabditina</taxon>
        <taxon>Rhabditomorpha</taxon>
        <taxon>Strongyloidea</taxon>
        <taxon>Metastrongylidae</taxon>
        <taxon>Dictyocaulus</taxon>
    </lineage>
</organism>
<reference evidence="2 3" key="1">
    <citation type="submission" date="2013-11" db="EMBL/GenBank/DDBJ databases">
        <title>Draft genome of the bovine lungworm Dictyocaulus viviparus.</title>
        <authorList>
            <person name="Mitreva M."/>
        </authorList>
    </citation>
    <scope>NUCLEOTIDE SEQUENCE [LARGE SCALE GENOMIC DNA]</scope>
    <source>
        <strain evidence="2 3">HannoverDv2000</strain>
    </source>
</reference>
<dbReference type="PANTHER" id="PTHR11815">
    <property type="entry name" value="SUCCINYL-COA SYNTHETASE BETA CHAIN"/>
    <property type="match status" value="1"/>
</dbReference>
<keyword evidence="3" id="KW-1185">Reference proteome</keyword>